<proteinExistence type="inferred from homology"/>
<dbReference type="SMART" id="SM00062">
    <property type="entry name" value="PBPb"/>
    <property type="match status" value="1"/>
</dbReference>
<comment type="subcellular location">
    <subcellularLocation>
        <location evidence="1">Periplasm</location>
    </subcellularLocation>
</comment>
<dbReference type="Gene3D" id="3.40.190.10">
    <property type="entry name" value="Periplasmic binding protein-like II"/>
    <property type="match status" value="2"/>
</dbReference>
<evidence type="ECO:0000256" key="5">
    <source>
        <dbReference type="SAM" id="SignalP"/>
    </source>
</evidence>
<gene>
    <name evidence="7" type="ORF">NXT3_PB00303</name>
</gene>
<geneLocation type="plasmid" evidence="8">
    <name>psfrenxt3b</name>
</geneLocation>
<evidence type="ECO:0000256" key="2">
    <source>
        <dbReference type="ARBA" id="ARBA00010333"/>
    </source>
</evidence>
<dbReference type="PROSITE" id="PS01039">
    <property type="entry name" value="SBP_BACTERIAL_3"/>
    <property type="match status" value="1"/>
</dbReference>
<name>A0A2L0HDY2_RHIFR</name>
<feature type="chain" id="PRO_5014636368" evidence="5">
    <location>
        <begin position="28"/>
        <end position="276"/>
    </location>
</feature>
<comment type="similarity">
    <text evidence="2 4">Belongs to the bacterial solute-binding protein 3 family.</text>
</comment>
<dbReference type="Pfam" id="PF00497">
    <property type="entry name" value="SBP_bac_3"/>
    <property type="match status" value="1"/>
</dbReference>
<feature type="domain" description="Solute-binding protein family 3/N-terminal" evidence="6">
    <location>
        <begin position="39"/>
        <end position="271"/>
    </location>
</feature>
<keyword evidence="7" id="KW-0614">Plasmid</keyword>
<feature type="signal peptide" evidence="5">
    <location>
        <begin position="1"/>
        <end position="27"/>
    </location>
</feature>
<protein>
    <submittedName>
        <fullName evidence="7">Amino acid ABC transporter substrate-binding protein</fullName>
    </submittedName>
</protein>
<dbReference type="InterPro" id="IPR018313">
    <property type="entry name" value="SBP_3_CS"/>
</dbReference>
<dbReference type="PANTHER" id="PTHR35936:SF35">
    <property type="entry name" value="L-CYSTINE-BINDING PROTEIN TCYJ"/>
    <property type="match status" value="1"/>
</dbReference>
<dbReference type="GO" id="GO:0042597">
    <property type="term" value="C:periplasmic space"/>
    <property type="evidence" value="ECO:0007669"/>
    <property type="project" value="UniProtKB-SubCell"/>
</dbReference>
<evidence type="ECO:0000256" key="3">
    <source>
        <dbReference type="ARBA" id="ARBA00022729"/>
    </source>
</evidence>
<evidence type="ECO:0000256" key="4">
    <source>
        <dbReference type="RuleBase" id="RU003744"/>
    </source>
</evidence>
<evidence type="ECO:0000259" key="6">
    <source>
        <dbReference type="SMART" id="SM00062"/>
    </source>
</evidence>
<accession>A0A2L0HDY2</accession>
<evidence type="ECO:0000313" key="8">
    <source>
        <dbReference type="Proteomes" id="UP000239340"/>
    </source>
</evidence>
<organism evidence="7 8">
    <name type="scientific">Rhizobium fredii</name>
    <name type="common">Sinorhizobium fredii</name>
    <dbReference type="NCBI Taxonomy" id="380"/>
    <lineage>
        <taxon>Bacteria</taxon>
        <taxon>Pseudomonadati</taxon>
        <taxon>Pseudomonadota</taxon>
        <taxon>Alphaproteobacteria</taxon>
        <taxon>Hyphomicrobiales</taxon>
        <taxon>Rhizobiaceae</taxon>
        <taxon>Sinorhizobium/Ensifer group</taxon>
        <taxon>Sinorhizobium</taxon>
    </lineage>
</organism>
<dbReference type="EMBL" id="CP024309">
    <property type="protein sequence ID" value="AUX78959.1"/>
    <property type="molecule type" value="Genomic_DNA"/>
</dbReference>
<dbReference type="Proteomes" id="UP000239340">
    <property type="component" value="Plasmid pSfreNXT3b"/>
</dbReference>
<dbReference type="RefSeq" id="WP_234828174.1">
    <property type="nucleotide sequence ID" value="NZ_CP024309.1"/>
</dbReference>
<evidence type="ECO:0000256" key="1">
    <source>
        <dbReference type="ARBA" id="ARBA00004418"/>
    </source>
</evidence>
<reference evidence="7 8" key="1">
    <citation type="submission" date="2017-10" db="EMBL/GenBank/DDBJ databases">
        <title>Analysis of the genome sequences of Rhizobium populations associated to common bean (phaseolus vulgaris).</title>
        <authorList>
            <person name="Bustos P."/>
            <person name="Santamaria R.I."/>
            <person name="Miranda-Sanchez F."/>
            <person name="Perez-Carrascal O."/>
            <person name="Juarez S."/>
            <person name="Lozano L."/>
            <person name="Martinez-Flores I."/>
            <person name="Vinuesa P."/>
            <person name="Martinez-Romero E."/>
            <person name="Cevallos M.A."/>
            <person name="Romero D."/>
            <person name="Davila G."/>
            <person name="Gonzalez V."/>
        </authorList>
    </citation>
    <scope>NUCLEOTIDE SEQUENCE [LARGE SCALE GENOMIC DNA]</scope>
    <source>
        <strain evidence="7 8">NXT3</strain>
        <plasmid evidence="8">Plasmid psfrenxt3b</plasmid>
    </source>
</reference>
<evidence type="ECO:0000313" key="7">
    <source>
        <dbReference type="EMBL" id="AUX78959.1"/>
    </source>
</evidence>
<dbReference type="AlphaFoldDB" id="A0A2L0HDY2"/>
<keyword evidence="3 5" id="KW-0732">Signal</keyword>
<sequence>MNGLVKRFTATASIALASFSFAISAHAGGVLDRVLATKTLTVATAANFPPASFVNDKGQLDGFDIEVAKEVAKYMGVEAKFVTPGWDIVTSGKWEGRWDLAMHMSQTAARAKLFDLEAVYLYNYMVAVVHKDSKATKPSDLDGKVIGVTAGSAEESYAKHTLEPYNAPPIKYQFAPGEIKSYESNSSARDDLRLGDGVRLDGIIDEERTANEAIRAGYSLKIIGEPLNSAATAIPVLHGDKEFSDKVAAAIKSMREDGTLSKLSIKWWGSDQTSAK</sequence>
<dbReference type="PANTHER" id="PTHR35936">
    <property type="entry name" value="MEMBRANE-BOUND LYTIC MUREIN TRANSGLYCOSYLASE F"/>
    <property type="match status" value="1"/>
</dbReference>
<dbReference type="SUPFAM" id="SSF53850">
    <property type="entry name" value="Periplasmic binding protein-like II"/>
    <property type="match status" value="1"/>
</dbReference>
<dbReference type="InterPro" id="IPR001638">
    <property type="entry name" value="Solute-binding_3/MltF_N"/>
</dbReference>